<dbReference type="PANTHER" id="PTHR34001:SF3">
    <property type="entry name" value="BLL7405 PROTEIN"/>
    <property type="match status" value="1"/>
</dbReference>
<keyword evidence="9" id="KW-1185">Reference proteome</keyword>
<keyword evidence="3" id="KW-0472">Membrane</keyword>
<evidence type="ECO:0000259" key="7">
    <source>
        <dbReference type="Pfam" id="PF13505"/>
    </source>
</evidence>
<feature type="chain" id="PRO_5005804653" evidence="6">
    <location>
        <begin position="23"/>
        <end position="279"/>
    </location>
</feature>
<evidence type="ECO:0000256" key="5">
    <source>
        <dbReference type="ARBA" id="ARBA00038306"/>
    </source>
</evidence>
<organism evidence="8 9">
    <name type="scientific">Bartonella ancashensis</name>
    <dbReference type="NCBI Taxonomy" id="1318743"/>
    <lineage>
        <taxon>Bacteria</taxon>
        <taxon>Pseudomonadati</taxon>
        <taxon>Pseudomonadota</taxon>
        <taxon>Alphaproteobacteria</taxon>
        <taxon>Hyphomicrobiales</taxon>
        <taxon>Bartonellaceae</taxon>
        <taxon>Bartonella</taxon>
    </lineage>
</organism>
<feature type="domain" description="Outer membrane protein beta-barrel" evidence="7">
    <location>
        <begin position="78"/>
        <end position="279"/>
    </location>
</feature>
<evidence type="ECO:0000256" key="3">
    <source>
        <dbReference type="ARBA" id="ARBA00023136"/>
    </source>
</evidence>
<evidence type="ECO:0000313" key="8">
    <source>
        <dbReference type="EMBL" id="ALE03460.1"/>
    </source>
</evidence>
<dbReference type="PANTHER" id="PTHR34001">
    <property type="entry name" value="BLL7405 PROTEIN"/>
    <property type="match status" value="1"/>
</dbReference>
<accession>A0A0M5KWX9</accession>
<protein>
    <submittedName>
        <fullName evidence="8">Hemin binding protein c</fullName>
    </submittedName>
</protein>
<evidence type="ECO:0000256" key="4">
    <source>
        <dbReference type="ARBA" id="ARBA00023237"/>
    </source>
</evidence>
<evidence type="ECO:0000256" key="6">
    <source>
        <dbReference type="SAM" id="SignalP"/>
    </source>
</evidence>
<dbReference type="InterPro" id="IPR027385">
    <property type="entry name" value="Beta-barrel_OMP"/>
</dbReference>
<dbReference type="InterPro" id="IPR011250">
    <property type="entry name" value="OMP/PagP_B-barrel"/>
</dbReference>
<dbReference type="SUPFAM" id="SSF56925">
    <property type="entry name" value="OMPA-like"/>
    <property type="match status" value="1"/>
</dbReference>
<gene>
    <name evidence="8" type="ORF">PU02_0646</name>
</gene>
<dbReference type="STRING" id="1318743.PU02_0646"/>
<dbReference type="Gene3D" id="2.40.160.20">
    <property type="match status" value="1"/>
</dbReference>
<name>A0A0M5KWX9_9HYPH</name>
<dbReference type="AlphaFoldDB" id="A0A0M5KWX9"/>
<comment type="subcellular location">
    <subcellularLocation>
        <location evidence="1">Cell outer membrane</location>
    </subcellularLocation>
</comment>
<dbReference type="Proteomes" id="UP000057213">
    <property type="component" value="Chromosome"/>
</dbReference>
<dbReference type="InterPro" id="IPR051692">
    <property type="entry name" value="OMP-like"/>
</dbReference>
<keyword evidence="2 6" id="KW-0732">Signal</keyword>
<dbReference type="GO" id="GO:0009279">
    <property type="term" value="C:cell outer membrane"/>
    <property type="evidence" value="ECO:0007669"/>
    <property type="project" value="UniProtKB-SubCell"/>
</dbReference>
<reference evidence="8 9" key="1">
    <citation type="journal article" date="2015" name="Genome Announc.">
        <title>Complete Genome Sequence of Bartonella ancashensis Strain 20.00, Isolated from the Blood of a Patient with Verruga Peruana.</title>
        <authorList>
            <person name="Hang J."/>
            <person name="Mullins K.E."/>
            <person name="Clifford R.J."/>
            <person name="Onmus-Leone F."/>
            <person name="Yang Y."/>
            <person name="Jiang J."/>
            <person name="Leguia M."/>
            <person name="Kasper M.R."/>
            <person name="Maguina C."/>
            <person name="Lesho E.P."/>
            <person name="Jarman R.G."/>
            <person name="Richards A.L."/>
            <person name="Blazes D."/>
        </authorList>
    </citation>
    <scope>NUCLEOTIDE SEQUENCE [LARGE SCALE GENOMIC DNA]</scope>
    <source>
        <strain evidence="8 9">20.00</strain>
    </source>
</reference>
<feature type="signal peptide" evidence="6">
    <location>
        <begin position="1"/>
        <end position="22"/>
    </location>
</feature>
<dbReference type="OrthoDB" id="9815357at2"/>
<sequence length="279" mass="29903">MKMRHIGVLFGIALGSSSVVQAADTIVMQEVSPAVPSAVVPSYDLPYFSWGSLYFGIQGGGFSSKISLDRSVGDGWEAVPESATPKLSGFFAGGYLGANIDLGNSIVVGAESDLMWAGKKDEKSLFTKTMAAIREEARKEMSGAGVNSGGSALYSYTIKEKWIGSTRARVGFSLDNMMPYITGGISYGQIQGIGEFVLNETAEQPAAEVASPHLAEKTDETKVMVGYAVGAGVDLAVADNIVLRTEYRYSDLGKKKFANNEIDMQYKTNDFRVGIAYKF</sequence>
<evidence type="ECO:0000256" key="1">
    <source>
        <dbReference type="ARBA" id="ARBA00004442"/>
    </source>
</evidence>
<dbReference type="EMBL" id="CP010401">
    <property type="protein sequence ID" value="ALE03460.1"/>
    <property type="molecule type" value="Genomic_DNA"/>
</dbReference>
<evidence type="ECO:0000256" key="2">
    <source>
        <dbReference type="ARBA" id="ARBA00022729"/>
    </source>
</evidence>
<keyword evidence="4" id="KW-0998">Cell outer membrane</keyword>
<evidence type="ECO:0000313" key="9">
    <source>
        <dbReference type="Proteomes" id="UP000057213"/>
    </source>
</evidence>
<dbReference type="PATRIC" id="fig|1318743.3.peg.659"/>
<comment type="similarity">
    <text evidence="5">Belongs to the Omp25/RopB family.</text>
</comment>
<proteinExistence type="inferred from homology"/>
<dbReference type="RefSeq" id="WP_053944025.1">
    <property type="nucleotide sequence ID" value="NZ_CP010401.1"/>
</dbReference>
<dbReference type="KEGG" id="banc:PU02_0646"/>
<dbReference type="Pfam" id="PF13505">
    <property type="entry name" value="OMP_b-brl"/>
    <property type="match status" value="1"/>
</dbReference>